<gene>
    <name evidence="2" type="ORF">Y5S_03679</name>
</gene>
<feature type="transmembrane region" description="Helical" evidence="1">
    <location>
        <begin position="120"/>
        <end position="141"/>
    </location>
</feature>
<sequence>MKVETVIRLPMEDSGLQHCIVRLNNRNMDSTRKDRNRFFRREPLVIVNKADGSKVLRYAMGNSGLKICKNAIGLDYDAVDALSVSYKQEVDLEVRRAKRWEIWHWYWQHPDQSVQLSIKLGVAGAVLGVMGFLTGVAPYILG</sequence>
<dbReference type="EMBL" id="ARXV01000024">
    <property type="protein sequence ID" value="KGD61671.1"/>
    <property type="molecule type" value="Genomic_DNA"/>
</dbReference>
<evidence type="ECO:0000313" key="3">
    <source>
        <dbReference type="Proteomes" id="UP000029444"/>
    </source>
</evidence>
<dbReference type="PATRIC" id="fig|1177154.3.peg.3687"/>
<dbReference type="Proteomes" id="UP000029444">
    <property type="component" value="Unassembled WGS sequence"/>
</dbReference>
<evidence type="ECO:0000313" key="2">
    <source>
        <dbReference type="EMBL" id="KGD61671.1"/>
    </source>
</evidence>
<proteinExistence type="predicted"/>
<accession>A0A095SAN4</accession>
<keyword evidence="1" id="KW-1133">Transmembrane helix</keyword>
<dbReference type="OrthoDB" id="6198436at2"/>
<keyword evidence="3" id="KW-1185">Reference proteome</keyword>
<protein>
    <submittedName>
        <fullName evidence="2">Uncharacterized protein</fullName>
    </submittedName>
</protein>
<organism evidence="2 3">
    <name type="scientific">Alcanivorax nanhaiticus</name>
    <dbReference type="NCBI Taxonomy" id="1177154"/>
    <lineage>
        <taxon>Bacteria</taxon>
        <taxon>Pseudomonadati</taxon>
        <taxon>Pseudomonadota</taxon>
        <taxon>Gammaproteobacteria</taxon>
        <taxon>Oceanospirillales</taxon>
        <taxon>Alcanivoracaceae</taxon>
        <taxon>Alcanivorax</taxon>
    </lineage>
</organism>
<dbReference type="AlphaFoldDB" id="A0A095SAN4"/>
<comment type="caution">
    <text evidence="2">The sequence shown here is derived from an EMBL/GenBank/DDBJ whole genome shotgun (WGS) entry which is preliminary data.</text>
</comment>
<keyword evidence="1" id="KW-0812">Transmembrane</keyword>
<reference evidence="2 3" key="1">
    <citation type="submission" date="2012-09" db="EMBL/GenBank/DDBJ databases">
        <title>Genome Sequence of alkane-degrading Bacterium Alcanivorax sp. 19-m-6.</title>
        <authorList>
            <person name="Lai Q."/>
            <person name="Shao Z."/>
        </authorList>
    </citation>
    <scope>NUCLEOTIDE SEQUENCE [LARGE SCALE GENOMIC DNA]</scope>
    <source>
        <strain evidence="2 3">19-m-6</strain>
    </source>
</reference>
<dbReference type="RefSeq" id="WP_035235247.1">
    <property type="nucleotide sequence ID" value="NZ_ARXV01000024.1"/>
</dbReference>
<keyword evidence="1" id="KW-0472">Membrane</keyword>
<dbReference type="STRING" id="1177154.Y5S_03679"/>
<evidence type="ECO:0000256" key="1">
    <source>
        <dbReference type="SAM" id="Phobius"/>
    </source>
</evidence>
<name>A0A095SAN4_9GAMM</name>